<gene>
    <name evidence="1" type="ORF">QFC21_006212</name>
</gene>
<proteinExistence type="predicted"/>
<evidence type="ECO:0000313" key="2">
    <source>
        <dbReference type="Proteomes" id="UP001227268"/>
    </source>
</evidence>
<keyword evidence="2" id="KW-1185">Reference proteome</keyword>
<sequence>MSPIATGVSPTTTGTANLNGGDQVVDLAVAGQHTGPALADVPALDLFSLAGKAVIVTGGARGIGLCIGTSLLEARCAHVYCCDVLPEPNAEEWAKAKLVARRFGGKISYTRLDITNVDMVNEAFEQIYEESECEVSGLLAAAGIQQMIPALDYPAEDFRRIMDVNVAGTFFTIQAAARQMQKRQIAGSIVMIASMSASIANKGLTCLAYNTSKSALLQMCRSAAAEWGQYGIRVNTVSPGYVRTAMTDQLLAQRTDLEEEWLRGSMLNRLSTPDEYRGPILYLLSKASSFTTGADHLVDGGHTAY</sequence>
<name>A0ACC2V4R6_9TREE</name>
<reference evidence="1" key="1">
    <citation type="submission" date="2023-04" db="EMBL/GenBank/DDBJ databases">
        <title>Draft Genome sequencing of Naganishia species isolated from polar environments using Oxford Nanopore Technology.</title>
        <authorList>
            <person name="Leo P."/>
            <person name="Venkateswaran K."/>
        </authorList>
    </citation>
    <scope>NUCLEOTIDE SEQUENCE</scope>
    <source>
        <strain evidence="1">MNA-CCFEE 5423</strain>
    </source>
</reference>
<evidence type="ECO:0000313" key="1">
    <source>
        <dbReference type="EMBL" id="KAJ9093841.1"/>
    </source>
</evidence>
<dbReference type="EMBL" id="JASBWT010000028">
    <property type="protein sequence ID" value="KAJ9093841.1"/>
    <property type="molecule type" value="Genomic_DNA"/>
</dbReference>
<organism evidence="1 2">
    <name type="scientific">Naganishia friedmannii</name>
    <dbReference type="NCBI Taxonomy" id="89922"/>
    <lineage>
        <taxon>Eukaryota</taxon>
        <taxon>Fungi</taxon>
        <taxon>Dikarya</taxon>
        <taxon>Basidiomycota</taxon>
        <taxon>Agaricomycotina</taxon>
        <taxon>Tremellomycetes</taxon>
        <taxon>Filobasidiales</taxon>
        <taxon>Filobasidiaceae</taxon>
        <taxon>Naganishia</taxon>
    </lineage>
</organism>
<dbReference type="Proteomes" id="UP001227268">
    <property type="component" value="Unassembled WGS sequence"/>
</dbReference>
<protein>
    <submittedName>
        <fullName evidence="1">Uncharacterized protein</fullName>
    </submittedName>
</protein>
<comment type="caution">
    <text evidence="1">The sequence shown here is derived from an EMBL/GenBank/DDBJ whole genome shotgun (WGS) entry which is preliminary data.</text>
</comment>
<accession>A0ACC2V4R6</accession>